<dbReference type="InterPro" id="IPR027443">
    <property type="entry name" value="IPNS-like_sf"/>
</dbReference>
<dbReference type="PROSITE" id="PS51471">
    <property type="entry name" value="FE2OG_OXY"/>
    <property type="match status" value="1"/>
</dbReference>
<dbReference type="GO" id="GO:0009805">
    <property type="term" value="P:coumarin biosynthetic process"/>
    <property type="evidence" value="ECO:0007669"/>
    <property type="project" value="UniProtKB-ARBA"/>
</dbReference>
<accession>A0A8K1XH31</accession>
<keyword evidence="3" id="KW-0847">Vitamin C</keyword>
<evidence type="ECO:0000256" key="4">
    <source>
        <dbReference type="ARBA" id="ARBA00023002"/>
    </source>
</evidence>
<evidence type="ECO:0000256" key="5">
    <source>
        <dbReference type="ARBA" id="ARBA00023004"/>
    </source>
</evidence>
<organism evidence="8">
    <name type="scientific">Salvia miltiorrhiza</name>
    <name type="common">Chinese sage</name>
    <dbReference type="NCBI Taxonomy" id="226208"/>
    <lineage>
        <taxon>Eukaryota</taxon>
        <taxon>Viridiplantae</taxon>
        <taxon>Streptophyta</taxon>
        <taxon>Embryophyta</taxon>
        <taxon>Tracheophyta</taxon>
        <taxon>Spermatophyta</taxon>
        <taxon>Magnoliopsida</taxon>
        <taxon>eudicotyledons</taxon>
        <taxon>Gunneridae</taxon>
        <taxon>Pentapetalae</taxon>
        <taxon>asterids</taxon>
        <taxon>lamiids</taxon>
        <taxon>Lamiales</taxon>
        <taxon>Lamiaceae</taxon>
        <taxon>Nepetoideae</taxon>
        <taxon>Mentheae</taxon>
        <taxon>Salviinae</taxon>
        <taxon>Salvia</taxon>
        <taxon>Salvia incertae sedis</taxon>
    </lineage>
</organism>
<comment type="similarity">
    <text evidence="1 6">Belongs to the iron/ascorbate-dependent oxidoreductase family.</text>
</comment>
<dbReference type="PANTHER" id="PTHR10209">
    <property type="entry name" value="OXIDOREDUCTASE, 2OG-FE II OXYGENASE FAMILY PROTEIN"/>
    <property type="match status" value="1"/>
</dbReference>
<proteinExistence type="evidence at transcript level"/>
<dbReference type="GO" id="GO:0046872">
    <property type="term" value="F:metal ion binding"/>
    <property type="evidence" value="ECO:0007669"/>
    <property type="project" value="UniProtKB-KW"/>
</dbReference>
<reference evidence="8" key="1">
    <citation type="journal article" date="2021" name="Plant Physiol.">
        <title>A 2-oxoglutarate dependent dioxygenase converts dihydrofuran to furan in Salvia diterpenoids.</title>
        <authorList>
            <person name="Song J.J."/>
            <person name="Fang X."/>
            <person name="Li C.Y."/>
            <person name="Jiang Y."/>
            <person name="Li J.X."/>
            <person name="Wu S."/>
            <person name="Guo J."/>
            <person name="Liu Y."/>
            <person name="Fan H."/>
            <person name="Huang Y.B."/>
            <person name="Wei Y.K."/>
            <person name="Kong Y."/>
            <person name="Zhao Q."/>
            <person name="Xu J.J."/>
            <person name="Hu Y.H."/>
            <person name="Chen X.Y."/>
            <person name="Yang L."/>
        </authorList>
    </citation>
    <scope>NUCLEOTIDE SEQUENCE</scope>
</reference>
<reference evidence="8" key="2">
    <citation type="submission" date="2021-04" db="EMBL/GenBank/DDBJ databases">
        <authorList>
            <person name="Song J.-J."/>
            <person name="Li C.-Y."/>
            <person name="Liu Y."/>
            <person name="Xu J.-J."/>
            <person name="Chen X.-Y."/>
            <person name="Yang L."/>
        </authorList>
    </citation>
    <scope>NUCLEOTIDE SEQUENCE</scope>
</reference>
<dbReference type="Pfam" id="PF14226">
    <property type="entry name" value="DIOX_N"/>
    <property type="match status" value="1"/>
</dbReference>
<protein>
    <submittedName>
        <fullName evidence="8">Tanshinone IIA synthase</fullName>
    </submittedName>
</protein>
<dbReference type="FunFam" id="2.60.120.330:FF:000005">
    <property type="entry name" value="1-aminocyclopropane-1-carboxylate oxidase homolog 1"/>
    <property type="match status" value="1"/>
</dbReference>
<evidence type="ECO:0000259" key="7">
    <source>
        <dbReference type="PROSITE" id="PS51471"/>
    </source>
</evidence>
<feature type="domain" description="Fe2OG dioxygenase" evidence="7">
    <location>
        <begin position="217"/>
        <end position="317"/>
    </location>
</feature>
<evidence type="ECO:0000256" key="6">
    <source>
        <dbReference type="RuleBase" id="RU003682"/>
    </source>
</evidence>
<name>A0A8K1XH31_SALMI</name>
<gene>
    <name evidence="8" type="primary">TIIAS</name>
</gene>
<dbReference type="GO" id="GO:0031418">
    <property type="term" value="F:L-ascorbic acid binding"/>
    <property type="evidence" value="ECO:0007669"/>
    <property type="project" value="UniProtKB-KW"/>
</dbReference>
<dbReference type="EMBL" id="MW916096">
    <property type="protein sequence ID" value="UHO53141.1"/>
    <property type="molecule type" value="mRNA"/>
</dbReference>
<dbReference type="InterPro" id="IPR005123">
    <property type="entry name" value="Oxoglu/Fe-dep_dioxygenase_dom"/>
</dbReference>
<dbReference type="Pfam" id="PF03171">
    <property type="entry name" value="2OG-FeII_Oxy"/>
    <property type="match status" value="1"/>
</dbReference>
<sequence>MATSSLKNCSQENEADRVHELNAFEATKAGVKGLTDSGVQKVPRMFIRPADELVEERNRSRSPLQAPVIDLGRIGEGEGREKAVSEVRWASKELGIFQIVNHGVAVEVMDAMIDGVRKFHEQDAEAKKQFHTRDAMRKVMYASNVDLYKSRAANWRDTFSVALMGSDRVEPEELPEICRDSTIKYLDEVTNLAHTLFELLSEALGLEQGCLGALKCGRGRTFVGQYYPACPEPELTMGMTNHTDPCFLTILLQDQIGGLQALHNSQYINVEPLPASFVVNIGDMLQIVTNDEFISPIHRVHANRAGPRISVAGFFTGDAISGTIYGPIKELVSENNRARYKEFTVGEYMSKFLERPIDKSGLDEWRLQDEDNV</sequence>
<evidence type="ECO:0000256" key="2">
    <source>
        <dbReference type="ARBA" id="ARBA00022723"/>
    </source>
</evidence>
<evidence type="ECO:0000313" key="8">
    <source>
        <dbReference type="EMBL" id="UHO53141.1"/>
    </source>
</evidence>
<dbReference type="GO" id="GO:0016706">
    <property type="term" value="F:2-oxoglutarate-dependent dioxygenase activity"/>
    <property type="evidence" value="ECO:0007669"/>
    <property type="project" value="UniProtKB-ARBA"/>
</dbReference>
<dbReference type="Gene3D" id="2.60.120.330">
    <property type="entry name" value="B-lactam Antibiotic, Isopenicillin N Synthase, Chain"/>
    <property type="match status" value="1"/>
</dbReference>
<dbReference type="InterPro" id="IPR044861">
    <property type="entry name" value="IPNS-like_FE2OG_OXY"/>
</dbReference>
<keyword evidence="4 6" id="KW-0560">Oxidoreductase</keyword>
<dbReference type="SUPFAM" id="SSF51197">
    <property type="entry name" value="Clavaminate synthase-like"/>
    <property type="match status" value="1"/>
</dbReference>
<evidence type="ECO:0000256" key="1">
    <source>
        <dbReference type="ARBA" id="ARBA00008056"/>
    </source>
</evidence>
<keyword evidence="5 6" id="KW-0408">Iron</keyword>
<evidence type="ECO:0000256" key="3">
    <source>
        <dbReference type="ARBA" id="ARBA00022896"/>
    </source>
</evidence>
<dbReference type="PANTHER" id="PTHR10209:SF429">
    <property type="entry name" value="1-AMINOCYCLOPROPANE-1-CARBOXYLATE OXIDASE HOMOLOG 1-LIKE"/>
    <property type="match status" value="1"/>
</dbReference>
<dbReference type="InterPro" id="IPR026992">
    <property type="entry name" value="DIOX_N"/>
</dbReference>
<keyword evidence="2 6" id="KW-0479">Metal-binding</keyword>
<dbReference type="GO" id="GO:0002238">
    <property type="term" value="P:response to molecule of fungal origin"/>
    <property type="evidence" value="ECO:0007669"/>
    <property type="project" value="UniProtKB-ARBA"/>
</dbReference>
<dbReference type="AlphaFoldDB" id="A0A8K1XH31"/>